<reference evidence="12" key="1">
    <citation type="submission" date="2020-05" db="EMBL/GenBank/DDBJ databases">
        <authorList>
            <person name="Chiriac C."/>
            <person name="Salcher M."/>
            <person name="Ghai R."/>
            <person name="Kavagutti S V."/>
        </authorList>
    </citation>
    <scope>NUCLEOTIDE SEQUENCE</scope>
</reference>
<accession>A0A6J7ITT7</accession>
<dbReference type="PROSITE" id="PS51352">
    <property type="entry name" value="THIOREDOXIN_2"/>
    <property type="match status" value="1"/>
</dbReference>
<evidence type="ECO:0000256" key="8">
    <source>
        <dbReference type="ARBA" id="ARBA00032824"/>
    </source>
</evidence>
<comment type="catalytic activity">
    <reaction evidence="10">
        <text>a hydroperoxide + [thioredoxin]-dithiol = an alcohol + [thioredoxin]-disulfide + H2O</text>
        <dbReference type="Rhea" id="RHEA:62620"/>
        <dbReference type="Rhea" id="RHEA-COMP:10698"/>
        <dbReference type="Rhea" id="RHEA-COMP:10700"/>
        <dbReference type="ChEBI" id="CHEBI:15377"/>
        <dbReference type="ChEBI" id="CHEBI:29950"/>
        <dbReference type="ChEBI" id="CHEBI:30879"/>
        <dbReference type="ChEBI" id="CHEBI:35924"/>
        <dbReference type="ChEBI" id="CHEBI:50058"/>
        <dbReference type="EC" id="1.11.1.24"/>
    </reaction>
</comment>
<keyword evidence="7" id="KW-0676">Redox-active center</keyword>
<dbReference type="AlphaFoldDB" id="A0A6J7ITT7"/>
<dbReference type="CDD" id="cd03017">
    <property type="entry name" value="PRX_BCP"/>
    <property type="match status" value="1"/>
</dbReference>
<evidence type="ECO:0000256" key="4">
    <source>
        <dbReference type="ARBA" id="ARBA00022862"/>
    </source>
</evidence>
<proteinExistence type="inferred from homology"/>
<evidence type="ECO:0000256" key="10">
    <source>
        <dbReference type="ARBA" id="ARBA00049091"/>
    </source>
</evidence>
<evidence type="ECO:0000256" key="5">
    <source>
        <dbReference type="ARBA" id="ARBA00023002"/>
    </source>
</evidence>
<keyword evidence="3" id="KW-0575">Peroxidase</keyword>
<organism evidence="12">
    <name type="scientific">freshwater metagenome</name>
    <dbReference type="NCBI Taxonomy" id="449393"/>
    <lineage>
        <taxon>unclassified sequences</taxon>
        <taxon>metagenomes</taxon>
        <taxon>ecological metagenomes</taxon>
    </lineage>
</organism>
<evidence type="ECO:0000256" key="6">
    <source>
        <dbReference type="ARBA" id="ARBA00023157"/>
    </source>
</evidence>
<comment type="similarity">
    <text evidence="9">Belongs to the peroxiredoxin family. BCP/PrxQ subfamily.</text>
</comment>
<name>A0A6J7ITT7_9ZZZZ</name>
<dbReference type="InterPro" id="IPR036249">
    <property type="entry name" value="Thioredoxin-like_sf"/>
</dbReference>
<dbReference type="InterPro" id="IPR024706">
    <property type="entry name" value="Peroxiredoxin_AhpC-typ"/>
</dbReference>
<dbReference type="GO" id="GO:0008379">
    <property type="term" value="F:thioredoxin peroxidase activity"/>
    <property type="evidence" value="ECO:0007669"/>
    <property type="project" value="TreeGrafter"/>
</dbReference>
<gene>
    <name evidence="12" type="ORF">UFOPK3674_01395</name>
</gene>
<dbReference type="EMBL" id="CAFBMX010000006">
    <property type="protein sequence ID" value="CAB4934638.1"/>
    <property type="molecule type" value="Genomic_DNA"/>
</dbReference>
<dbReference type="GO" id="GO:0005737">
    <property type="term" value="C:cytoplasm"/>
    <property type="evidence" value="ECO:0007669"/>
    <property type="project" value="TreeGrafter"/>
</dbReference>
<dbReference type="InterPro" id="IPR050924">
    <property type="entry name" value="Peroxiredoxin_BCP/PrxQ"/>
</dbReference>
<dbReference type="GO" id="GO:0034599">
    <property type="term" value="P:cellular response to oxidative stress"/>
    <property type="evidence" value="ECO:0007669"/>
    <property type="project" value="TreeGrafter"/>
</dbReference>
<comment type="subunit">
    <text evidence="1">Monomer.</text>
</comment>
<keyword evidence="5" id="KW-0560">Oxidoreductase</keyword>
<evidence type="ECO:0000256" key="2">
    <source>
        <dbReference type="ARBA" id="ARBA00013017"/>
    </source>
</evidence>
<sequence>MAKGLQVGDVAPDFELPGTAGPFRLSERRGERVVLLFYPGDDTPGCTKQFCSYRDRSDDVGALGATLVGISRQDLDSHAGFTSKHGLTVPLLADVDGAVATAYGVAAPVVGTRRAVFIVDEDGIVRFRKVHVIGLRFEDSDDLKAALDALPPRAVV</sequence>
<dbReference type="PIRSF" id="PIRSF000239">
    <property type="entry name" value="AHPC"/>
    <property type="match status" value="1"/>
</dbReference>
<evidence type="ECO:0000259" key="11">
    <source>
        <dbReference type="PROSITE" id="PS51352"/>
    </source>
</evidence>
<dbReference type="GO" id="GO:0045454">
    <property type="term" value="P:cell redox homeostasis"/>
    <property type="evidence" value="ECO:0007669"/>
    <property type="project" value="TreeGrafter"/>
</dbReference>
<keyword evidence="6" id="KW-1015">Disulfide bond</keyword>
<evidence type="ECO:0000256" key="3">
    <source>
        <dbReference type="ARBA" id="ARBA00022559"/>
    </source>
</evidence>
<dbReference type="EC" id="1.11.1.24" evidence="2"/>
<protein>
    <recommendedName>
        <fullName evidence="2">thioredoxin-dependent peroxiredoxin</fullName>
        <ecNumber evidence="2">1.11.1.24</ecNumber>
    </recommendedName>
    <alternativeName>
        <fullName evidence="8">Thioredoxin peroxidase</fullName>
    </alternativeName>
</protein>
<dbReference type="Gene3D" id="3.40.30.10">
    <property type="entry name" value="Glutaredoxin"/>
    <property type="match status" value="1"/>
</dbReference>
<evidence type="ECO:0000313" key="12">
    <source>
        <dbReference type="EMBL" id="CAB4934638.1"/>
    </source>
</evidence>
<evidence type="ECO:0000256" key="1">
    <source>
        <dbReference type="ARBA" id="ARBA00011245"/>
    </source>
</evidence>
<dbReference type="Pfam" id="PF00578">
    <property type="entry name" value="AhpC-TSA"/>
    <property type="match status" value="1"/>
</dbReference>
<feature type="domain" description="Thioredoxin" evidence="11">
    <location>
        <begin position="5"/>
        <end position="152"/>
    </location>
</feature>
<evidence type="ECO:0000256" key="7">
    <source>
        <dbReference type="ARBA" id="ARBA00023284"/>
    </source>
</evidence>
<dbReference type="InterPro" id="IPR013766">
    <property type="entry name" value="Thioredoxin_domain"/>
</dbReference>
<dbReference type="PANTHER" id="PTHR42801">
    <property type="entry name" value="THIOREDOXIN-DEPENDENT PEROXIDE REDUCTASE"/>
    <property type="match status" value="1"/>
</dbReference>
<keyword evidence="4" id="KW-0049">Antioxidant</keyword>
<evidence type="ECO:0000256" key="9">
    <source>
        <dbReference type="ARBA" id="ARBA00038489"/>
    </source>
</evidence>
<dbReference type="PANTHER" id="PTHR42801:SF4">
    <property type="entry name" value="AHPC_TSA FAMILY PROTEIN"/>
    <property type="match status" value="1"/>
</dbReference>
<dbReference type="SUPFAM" id="SSF52833">
    <property type="entry name" value="Thioredoxin-like"/>
    <property type="match status" value="1"/>
</dbReference>
<dbReference type="InterPro" id="IPR000866">
    <property type="entry name" value="AhpC/TSA"/>
</dbReference>